<evidence type="ECO:0008006" key="4">
    <source>
        <dbReference type="Google" id="ProtNLM"/>
    </source>
</evidence>
<reference evidence="3" key="1">
    <citation type="submission" date="2019-06" db="EMBL/GenBank/DDBJ databases">
        <title>Draft genome sequence of the griseofulvin-producing fungus Xylaria cubensis strain G536.</title>
        <authorList>
            <person name="Mead M.E."/>
            <person name="Raja H.A."/>
            <person name="Steenwyk J.L."/>
            <person name="Knowles S.L."/>
            <person name="Oberlies N.H."/>
            <person name="Rokas A."/>
        </authorList>
    </citation>
    <scope>NUCLEOTIDE SEQUENCE [LARGE SCALE GENOMIC DNA]</scope>
    <source>
        <strain evidence="3">G536</strain>
    </source>
</reference>
<dbReference type="AlphaFoldDB" id="A0A553IFR1"/>
<name>A0A553IFR1_9PEZI</name>
<evidence type="ECO:0000313" key="3">
    <source>
        <dbReference type="Proteomes" id="UP000319160"/>
    </source>
</evidence>
<evidence type="ECO:0000313" key="2">
    <source>
        <dbReference type="EMBL" id="TRX99049.1"/>
    </source>
</evidence>
<comment type="caution">
    <text evidence="2">The sequence shown here is derived from an EMBL/GenBank/DDBJ whole genome shotgun (WGS) entry which is preliminary data.</text>
</comment>
<proteinExistence type="predicted"/>
<keyword evidence="3" id="KW-1185">Reference proteome</keyword>
<organism evidence="2 3">
    <name type="scientific">Xylaria flabelliformis</name>
    <dbReference type="NCBI Taxonomy" id="2512241"/>
    <lineage>
        <taxon>Eukaryota</taxon>
        <taxon>Fungi</taxon>
        <taxon>Dikarya</taxon>
        <taxon>Ascomycota</taxon>
        <taxon>Pezizomycotina</taxon>
        <taxon>Sordariomycetes</taxon>
        <taxon>Xylariomycetidae</taxon>
        <taxon>Xylariales</taxon>
        <taxon>Xylariaceae</taxon>
        <taxon>Xylaria</taxon>
    </lineage>
</organism>
<dbReference type="Proteomes" id="UP000319160">
    <property type="component" value="Unassembled WGS sequence"/>
</dbReference>
<feature type="compositionally biased region" description="Polar residues" evidence="1">
    <location>
        <begin position="294"/>
        <end position="303"/>
    </location>
</feature>
<feature type="region of interest" description="Disordered" evidence="1">
    <location>
        <begin position="294"/>
        <end position="317"/>
    </location>
</feature>
<gene>
    <name evidence="2" type="ORF">FHL15_000391</name>
</gene>
<dbReference type="EMBL" id="VFLP01000001">
    <property type="protein sequence ID" value="TRX99049.1"/>
    <property type="molecule type" value="Genomic_DNA"/>
</dbReference>
<dbReference type="OrthoDB" id="9981546at2759"/>
<accession>A0A553IFR1</accession>
<sequence>MLTSKVDIHASLLTAIKLIINVLDALPTRSLLPLAAVSRRLRGLVGRLHYYRLVEATVLQGRELILECYHPSDRISTPSLFCKYLATDGLSEAGEDANMEDLNQLYSRFKPFLGEENRRPRARRPTTRVIEGKEEPLTEVPSYDVNLEEGELFTQLCAVTNLIKVGPRRGLFISIDNVTDGVIRVWRDWLRKQAERSATEQQQVGQRYFDDSSILWTDTSKNVGVKFRVLPKEESQTPLLIGRNEDPPVSYTLEYQELIVRTNKLLLTLETSEAQQIAHAVTISVDLEERILPGSTTSCSNEQRQAKPPTYRNGSFQIDARGGRTLTMLVA</sequence>
<protein>
    <recommendedName>
        <fullName evidence="4">F-box domain-containing protein</fullName>
    </recommendedName>
</protein>
<evidence type="ECO:0000256" key="1">
    <source>
        <dbReference type="SAM" id="MobiDB-lite"/>
    </source>
</evidence>